<evidence type="ECO:0000259" key="2">
    <source>
        <dbReference type="Pfam" id="PF10728"/>
    </source>
</evidence>
<dbReference type="InterPro" id="IPR028939">
    <property type="entry name" value="P5C_Rdtase_cat_N"/>
</dbReference>
<dbReference type="SUPFAM" id="SSF51735">
    <property type="entry name" value="NAD(P)-binding Rossmann-fold domains"/>
    <property type="match status" value="1"/>
</dbReference>
<dbReference type="AlphaFoldDB" id="A0AAE3KW45"/>
<organism evidence="3 4">
    <name type="scientific">Lacihabitans soyangensis</name>
    <dbReference type="NCBI Taxonomy" id="869394"/>
    <lineage>
        <taxon>Bacteria</taxon>
        <taxon>Pseudomonadati</taxon>
        <taxon>Bacteroidota</taxon>
        <taxon>Cytophagia</taxon>
        <taxon>Cytophagales</taxon>
        <taxon>Leadbetterellaceae</taxon>
        <taxon>Lacihabitans</taxon>
    </lineage>
</organism>
<dbReference type="InterPro" id="IPR018931">
    <property type="entry name" value="DUF2520"/>
</dbReference>
<comment type="caution">
    <text evidence="3">The sequence shown here is derived from an EMBL/GenBank/DDBJ whole genome shotgun (WGS) entry which is preliminary data.</text>
</comment>
<dbReference type="InterPro" id="IPR008927">
    <property type="entry name" value="6-PGluconate_DH-like_C_sf"/>
</dbReference>
<dbReference type="EMBL" id="RJUF01000008">
    <property type="protein sequence ID" value="MCP9762280.1"/>
    <property type="molecule type" value="Genomic_DNA"/>
</dbReference>
<evidence type="ECO:0000259" key="1">
    <source>
        <dbReference type="Pfam" id="PF03807"/>
    </source>
</evidence>
<dbReference type="Pfam" id="PF10728">
    <property type="entry name" value="DUF2520"/>
    <property type="match status" value="1"/>
</dbReference>
<reference evidence="3 4" key="1">
    <citation type="submission" date="2018-11" db="EMBL/GenBank/DDBJ databases">
        <title>Novel bacteria species description.</title>
        <authorList>
            <person name="Han J.-H."/>
        </authorList>
    </citation>
    <scope>NUCLEOTIDE SEQUENCE [LARGE SCALE GENOMIC DNA]</scope>
    <source>
        <strain evidence="3 4">KCTC23259</strain>
    </source>
</reference>
<evidence type="ECO:0000313" key="4">
    <source>
        <dbReference type="Proteomes" id="UP001204144"/>
    </source>
</evidence>
<protein>
    <submittedName>
        <fullName evidence="3">DUF2520 domain-containing protein</fullName>
    </submittedName>
</protein>
<keyword evidence="4" id="KW-1185">Reference proteome</keyword>
<dbReference type="PANTHER" id="PTHR40459:SF1">
    <property type="entry name" value="CONSERVED HYPOTHETICAL ALANINE AND LEUCINE RICH PROTEIN"/>
    <property type="match status" value="1"/>
</dbReference>
<evidence type="ECO:0000313" key="3">
    <source>
        <dbReference type="EMBL" id="MCP9762280.1"/>
    </source>
</evidence>
<sequence length="264" mass="29737">MNISIIGTGNIAWHLARVFEKQEIKVNEIYGREISKAILLADDLYDTQATDELDFSESESEVFFICVSDDAIEEVCSKIILPENAILVHTSGSRPMEVIVKTLEIYHDLKVNAGVFYPIMTFSKGKNVSFEEIPICIEAENEETQKKLVELGKIISKEIYLLNSSERAVLHLGAVFSCNFTNHLWALSKEILEAEDLDFELLRPLITETFKKAMAANHPADVQTGPAIRRDDTVLKNQLAYLADDEDLAKVYKAVSNSIQDWHA</sequence>
<dbReference type="SUPFAM" id="SSF48179">
    <property type="entry name" value="6-phosphogluconate dehydrogenase C-terminal domain-like"/>
    <property type="match status" value="1"/>
</dbReference>
<dbReference type="Gene3D" id="3.40.50.720">
    <property type="entry name" value="NAD(P)-binding Rossmann-like Domain"/>
    <property type="match status" value="1"/>
</dbReference>
<dbReference type="Pfam" id="PF03807">
    <property type="entry name" value="F420_oxidored"/>
    <property type="match status" value="1"/>
</dbReference>
<proteinExistence type="predicted"/>
<dbReference type="RefSeq" id="WP_255036037.1">
    <property type="nucleotide sequence ID" value="NZ_RJUF01000008.1"/>
</dbReference>
<dbReference type="Proteomes" id="UP001204144">
    <property type="component" value="Unassembled WGS sequence"/>
</dbReference>
<accession>A0AAE3KW45</accession>
<dbReference type="InterPro" id="IPR037108">
    <property type="entry name" value="TM1727-like_C_sf"/>
</dbReference>
<feature type="domain" description="Pyrroline-5-carboxylate reductase catalytic N-terminal" evidence="1">
    <location>
        <begin position="3"/>
        <end position="88"/>
    </location>
</feature>
<dbReference type="Gene3D" id="1.10.1040.20">
    <property type="entry name" value="ProC-like, C-terminal domain"/>
    <property type="match status" value="1"/>
</dbReference>
<feature type="domain" description="DUF2520" evidence="2">
    <location>
        <begin position="133"/>
        <end position="258"/>
    </location>
</feature>
<dbReference type="PANTHER" id="PTHR40459">
    <property type="entry name" value="CONSERVED HYPOTHETICAL ALANINE AND LEUCINE RICH PROTEIN"/>
    <property type="match status" value="1"/>
</dbReference>
<name>A0AAE3KW45_9BACT</name>
<dbReference type="InterPro" id="IPR036291">
    <property type="entry name" value="NAD(P)-bd_dom_sf"/>
</dbReference>
<gene>
    <name evidence="3" type="ORF">EGI31_04880</name>
</gene>